<dbReference type="RefSeq" id="WP_313832760.1">
    <property type="nucleotide sequence ID" value="NZ_JAQOUE010000001.1"/>
</dbReference>
<dbReference type="Gene3D" id="3.30.700.10">
    <property type="entry name" value="Glycoprotein, Type 4 Pilin"/>
    <property type="match status" value="1"/>
</dbReference>
<keyword evidence="1" id="KW-0812">Transmembrane</keyword>
<name>A0ABU3K7N2_9BACT</name>
<sequence length="233" mass="24741">MKKIQIDERSPSLMGHDSRGFTLIEMIGVLAVVAVLAALVLPKVFDVIAESRVNALAASVKAYETAVMKYYGDIGSLLPLDASGVPTVEATGDSATVTSLAARLTLSRSDALVTAAGMWPKFRGPYLEKFDTTSPAALGTTMYLPCAAGVAYGTAVTATNVGWDLKGDDGNSDIPTGANVAYYRLVGISTEDFDRLDSIVDRDIGTTTATKQLRGRAKYDTATSTLYLYLAHR</sequence>
<dbReference type="Proteomes" id="UP001250932">
    <property type="component" value="Unassembled WGS sequence"/>
</dbReference>
<evidence type="ECO:0000313" key="3">
    <source>
        <dbReference type="Proteomes" id="UP001250932"/>
    </source>
</evidence>
<proteinExistence type="predicted"/>
<gene>
    <name evidence="2" type="ORF">PPG34_08395</name>
</gene>
<evidence type="ECO:0000313" key="2">
    <source>
        <dbReference type="EMBL" id="MDT7042369.1"/>
    </source>
</evidence>
<dbReference type="NCBIfam" id="TIGR02532">
    <property type="entry name" value="IV_pilin_GFxxxE"/>
    <property type="match status" value="1"/>
</dbReference>
<dbReference type="SUPFAM" id="SSF54523">
    <property type="entry name" value="Pili subunits"/>
    <property type="match status" value="1"/>
</dbReference>
<dbReference type="InterPro" id="IPR012902">
    <property type="entry name" value="N_methyl_site"/>
</dbReference>
<dbReference type="PROSITE" id="PS00409">
    <property type="entry name" value="PROKAR_NTER_METHYL"/>
    <property type="match status" value="1"/>
</dbReference>
<dbReference type="Pfam" id="PF07963">
    <property type="entry name" value="N_methyl"/>
    <property type="match status" value="1"/>
</dbReference>
<comment type="caution">
    <text evidence="2">The sequence shown here is derived from an EMBL/GenBank/DDBJ whole genome shotgun (WGS) entry which is preliminary data.</text>
</comment>
<reference evidence="2 3" key="1">
    <citation type="journal article" date="2023" name="ISME J.">
        <title>Cultivation and genomic characterization of novel and ubiquitous marine nitrite-oxidizing bacteria from the Nitrospirales.</title>
        <authorList>
            <person name="Mueller A.J."/>
            <person name="Daebeler A."/>
            <person name="Herbold C.W."/>
            <person name="Kirkegaard R.H."/>
            <person name="Daims H."/>
        </authorList>
    </citation>
    <scope>NUCLEOTIDE SEQUENCE [LARGE SCALE GENOMIC DNA]</scope>
    <source>
        <strain evidence="2 3">EB</strain>
    </source>
</reference>
<dbReference type="EMBL" id="JAQOUE010000001">
    <property type="protein sequence ID" value="MDT7042369.1"/>
    <property type="molecule type" value="Genomic_DNA"/>
</dbReference>
<keyword evidence="1" id="KW-1133">Transmembrane helix</keyword>
<keyword evidence="1" id="KW-0472">Membrane</keyword>
<dbReference type="InterPro" id="IPR045584">
    <property type="entry name" value="Pilin-like"/>
</dbReference>
<feature type="transmembrane region" description="Helical" evidence="1">
    <location>
        <begin position="21"/>
        <end position="41"/>
    </location>
</feature>
<organism evidence="2 3">
    <name type="scientific">Candidatus Nitronereus thalassa</name>
    <dbReference type="NCBI Taxonomy" id="3020898"/>
    <lineage>
        <taxon>Bacteria</taxon>
        <taxon>Pseudomonadati</taxon>
        <taxon>Nitrospirota</taxon>
        <taxon>Nitrospiria</taxon>
        <taxon>Nitrospirales</taxon>
        <taxon>Nitrospiraceae</taxon>
        <taxon>Candidatus Nitronereus</taxon>
    </lineage>
</organism>
<accession>A0ABU3K7N2</accession>
<keyword evidence="3" id="KW-1185">Reference proteome</keyword>
<protein>
    <submittedName>
        <fullName evidence="2">Prepilin-type N-terminal cleavage/methylation domain-containing protein</fullName>
    </submittedName>
</protein>
<evidence type="ECO:0000256" key="1">
    <source>
        <dbReference type="SAM" id="Phobius"/>
    </source>
</evidence>